<sequence>MTKNKKQPRFQEHSWQISYLSSTARVDGSPTDILEDFYIPVLSRAVTYDRVAGYFRSTSLAAASQGFSAFTQNSGKARLIVGADMYPEDVQAALQGI</sequence>
<evidence type="ECO:0000313" key="1">
    <source>
        <dbReference type="EMBL" id="SLM31659.1"/>
    </source>
</evidence>
<proteinExistence type="predicted"/>
<dbReference type="AlphaFoldDB" id="A0A1W1HGQ3"/>
<dbReference type="Proteomes" id="UP000191931">
    <property type="component" value="Unassembled WGS sequence"/>
</dbReference>
<accession>A0A1W1HGQ3</accession>
<reference evidence="1 2" key="1">
    <citation type="submission" date="2017-03" db="EMBL/GenBank/DDBJ databases">
        <authorList>
            <person name="Afonso C.L."/>
            <person name="Miller P.J."/>
            <person name="Scott M.A."/>
            <person name="Spackman E."/>
            <person name="Goraichik I."/>
            <person name="Dimitrov K.M."/>
            <person name="Suarez D.L."/>
            <person name="Swayne D.E."/>
        </authorList>
    </citation>
    <scope>NUCLEOTIDE SEQUENCE [LARGE SCALE GENOMIC DNA]</scope>
    <source>
        <strain evidence="1">PRJEB14757</strain>
    </source>
</reference>
<dbReference type="EMBL" id="FWEV01000283">
    <property type="protein sequence ID" value="SLM31659.1"/>
    <property type="molecule type" value="Genomic_DNA"/>
</dbReference>
<dbReference type="OrthoDB" id="9804086at2"/>
<gene>
    <name evidence="1" type="ORF">MTBBW1_410014</name>
</gene>
<dbReference type="STRING" id="1246637.MTBBW1_410014"/>
<dbReference type="RefSeq" id="WP_080800617.1">
    <property type="nucleotide sequence ID" value="NZ_LT828541.1"/>
</dbReference>
<organism evidence="1 2">
    <name type="scientific">Desulfamplus magnetovallimortis</name>
    <dbReference type="NCBI Taxonomy" id="1246637"/>
    <lineage>
        <taxon>Bacteria</taxon>
        <taxon>Pseudomonadati</taxon>
        <taxon>Thermodesulfobacteriota</taxon>
        <taxon>Desulfobacteria</taxon>
        <taxon>Desulfobacterales</taxon>
        <taxon>Desulfobacteraceae</taxon>
        <taxon>Desulfamplus</taxon>
    </lineage>
</organism>
<evidence type="ECO:0000313" key="2">
    <source>
        <dbReference type="Proteomes" id="UP000191931"/>
    </source>
</evidence>
<keyword evidence="2" id="KW-1185">Reference proteome</keyword>
<name>A0A1W1HGQ3_9BACT</name>
<protein>
    <submittedName>
        <fullName evidence="1">Uncharacterized protein</fullName>
    </submittedName>
</protein>